<keyword evidence="2" id="KW-1185">Reference proteome</keyword>
<dbReference type="EMBL" id="FNHQ01000004">
    <property type="protein sequence ID" value="SDM29260.1"/>
    <property type="molecule type" value="Genomic_DNA"/>
</dbReference>
<name>A0A1G9S1W3_9FIRM</name>
<dbReference type="STRING" id="349095.SAMN05660299_00599"/>
<sequence length="844" mass="97587">MEKQKIKIIVTGDICVNVLLWNILPQEEKKLNWENSINLHQLSVPGAAFLLAKMIALATDQTIISPVIPKENSFYHDHFLYSFVEIKPYPRSTNQKESKVYRLYRFMGFSGGTTNNNLNVLPLEEDVIDAPIVVIDDENNGFNQHAGYWPLAIKSTGITPVVFYKMDNPIEGNPLLQHLFRYHRDKTIIIINADDLRSKGVNISKSISWEKTAHDFTWQLENNPNLSFLLKCKHLIVIFGLEGVIYCENDDTHQSFLYFLPYEFEGDFRNNNDGEMYGLVSAFVAGFSTAFLEYKAEELPILIFQGIREGISAVRKYFYYGFGEKPDSSSFPNPLMFEQNLIKDTDPEYVQDVKIPNVLNREYQDNWCILQEKSSASISQMAFDLVKNGEENVLMHIPTAKFGKLKTIDRIEIESYRTIHNLISEYIVSKNANRPLSIAIFGTPGSGKSYGLNQMAISKFSESITKMSYNISQFSTVLELQKAFHQISDSNLRGKIPFVIFDEFDSYFHESWGWLKYFLSPMQDGIYKDEESFHPIGKAIFVFVGGTSSSFAEFCGEKIEIEKEKQLFLNKFKESKGPDFISRLRGYINILGPNQVNEFDQFFMIRRAMLIRSLLEQKFPHLINEKGTAQIDNGVLRAMLKIPKYKHESRSVEAIMDMSMLTQAKKWEQSFLPPKEQLKLHLDENVFLRYMMHDAIFSEKIDAIAELLRNKFNALDDAMVVTGDDVSLKWEELGESPKSFYRDHVKNIPEAILLIQYDVVYIDSKADNRIFSEQELNVLIQFEYKRRKIYDKMKNINFVSSAESSNDKIKLQIFQMVTLWINCLSESNFKLEKLNIINQHDISV</sequence>
<dbReference type="AlphaFoldDB" id="A0A1G9S1W3"/>
<accession>A0A1G9S1W3</accession>
<protein>
    <submittedName>
        <fullName evidence="1">Uncharacterized protein</fullName>
    </submittedName>
</protein>
<dbReference type="RefSeq" id="WP_091648023.1">
    <property type="nucleotide sequence ID" value="NZ_FNHQ01000004.1"/>
</dbReference>
<dbReference type="Proteomes" id="UP000199309">
    <property type="component" value="Unassembled WGS sequence"/>
</dbReference>
<evidence type="ECO:0000313" key="1">
    <source>
        <dbReference type="EMBL" id="SDM29260.1"/>
    </source>
</evidence>
<dbReference type="InterPro" id="IPR027417">
    <property type="entry name" value="P-loop_NTPase"/>
</dbReference>
<gene>
    <name evidence="1" type="ORF">SAMN05660299_00599</name>
</gene>
<reference evidence="1 2" key="1">
    <citation type="submission" date="2016-10" db="EMBL/GenBank/DDBJ databases">
        <authorList>
            <person name="de Groot N.N."/>
        </authorList>
    </citation>
    <scope>NUCLEOTIDE SEQUENCE [LARGE SCALE GENOMIC DNA]</scope>
    <source>
        <strain evidence="1 2">DSM 16981</strain>
    </source>
</reference>
<evidence type="ECO:0000313" key="2">
    <source>
        <dbReference type="Proteomes" id="UP000199309"/>
    </source>
</evidence>
<organism evidence="1 2">
    <name type="scientific">Megasphaera paucivorans</name>
    <dbReference type="NCBI Taxonomy" id="349095"/>
    <lineage>
        <taxon>Bacteria</taxon>
        <taxon>Bacillati</taxon>
        <taxon>Bacillota</taxon>
        <taxon>Negativicutes</taxon>
        <taxon>Veillonellales</taxon>
        <taxon>Veillonellaceae</taxon>
        <taxon>Megasphaera</taxon>
    </lineage>
</organism>
<dbReference type="OrthoDB" id="227202at2"/>
<dbReference type="SUPFAM" id="SSF52540">
    <property type="entry name" value="P-loop containing nucleoside triphosphate hydrolases"/>
    <property type="match status" value="1"/>
</dbReference>
<proteinExistence type="predicted"/>